<feature type="domain" description="RING-type" evidence="8">
    <location>
        <begin position="187"/>
        <end position="229"/>
    </location>
</feature>
<evidence type="ECO:0000256" key="2">
    <source>
        <dbReference type="ARBA" id="ARBA00022723"/>
    </source>
</evidence>
<dbReference type="SMART" id="SM00184">
    <property type="entry name" value="RING"/>
    <property type="match status" value="1"/>
</dbReference>
<keyword evidence="7" id="KW-0812">Transmembrane</keyword>
<feature type="transmembrane region" description="Helical" evidence="7">
    <location>
        <begin position="43"/>
        <end position="66"/>
    </location>
</feature>
<evidence type="ECO:0000256" key="3">
    <source>
        <dbReference type="ARBA" id="ARBA00022771"/>
    </source>
</evidence>
<dbReference type="InterPro" id="IPR001841">
    <property type="entry name" value="Znf_RING"/>
</dbReference>
<gene>
    <name evidence="9" type="ORF">O6P43_013721</name>
</gene>
<comment type="subcellular location">
    <subcellularLocation>
        <location evidence="1">Membrane</location>
    </subcellularLocation>
</comment>
<dbReference type="PROSITE" id="PS50089">
    <property type="entry name" value="ZF_RING_2"/>
    <property type="match status" value="1"/>
</dbReference>
<dbReference type="EMBL" id="JARAOO010000006">
    <property type="protein sequence ID" value="KAJ7963822.1"/>
    <property type="molecule type" value="Genomic_DNA"/>
</dbReference>
<dbReference type="GO" id="GO:0008270">
    <property type="term" value="F:zinc ion binding"/>
    <property type="evidence" value="ECO:0007669"/>
    <property type="project" value="UniProtKB-KW"/>
</dbReference>
<dbReference type="Proteomes" id="UP001163823">
    <property type="component" value="Chromosome 6"/>
</dbReference>
<dbReference type="InterPro" id="IPR013083">
    <property type="entry name" value="Znf_RING/FYVE/PHD"/>
</dbReference>
<dbReference type="PANTHER" id="PTHR46151:SF12">
    <property type="entry name" value="RING_U-BOX SUPERFAMILY PROTEIN"/>
    <property type="match status" value="1"/>
</dbReference>
<keyword evidence="7" id="KW-1133">Transmembrane helix</keyword>
<evidence type="ECO:0000256" key="6">
    <source>
        <dbReference type="PROSITE-ProRule" id="PRU00175"/>
    </source>
</evidence>
<evidence type="ECO:0000313" key="10">
    <source>
        <dbReference type="Proteomes" id="UP001163823"/>
    </source>
</evidence>
<dbReference type="AlphaFoldDB" id="A0AAD7PQI4"/>
<proteinExistence type="predicted"/>
<accession>A0AAD7PQI4</accession>
<feature type="transmembrane region" description="Helical" evidence="7">
    <location>
        <begin position="20"/>
        <end position="37"/>
    </location>
</feature>
<keyword evidence="4" id="KW-0862">Zinc</keyword>
<name>A0AAD7PQI4_QUISA</name>
<dbReference type="SUPFAM" id="SSF57850">
    <property type="entry name" value="RING/U-box"/>
    <property type="match status" value="1"/>
</dbReference>
<evidence type="ECO:0000256" key="5">
    <source>
        <dbReference type="ARBA" id="ARBA00023136"/>
    </source>
</evidence>
<keyword evidence="2" id="KW-0479">Metal-binding</keyword>
<reference evidence="9" key="1">
    <citation type="journal article" date="2023" name="Science">
        <title>Elucidation of the pathway for biosynthesis of saponin adjuvants from the soapbark tree.</title>
        <authorList>
            <person name="Reed J."/>
            <person name="Orme A."/>
            <person name="El-Demerdash A."/>
            <person name="Owen C."/>
            <person name="Martin L.B.B."/>
            <person name="Misra R.C."/>
            <person name="Kikuchi S."/>
            <person name="Rejzek M."/>
            <person name="Martin A.C."/>
            <person name="Harkess A."/>
            <person name="Leebens-Mack J."/>
            <person name="Louveau T."/>
            <person name="Stephenson M.J."/>
            <person name="Osbourn A."/>
        </authorList>
    </citation>
    <scope>NUCLEOTIDE SEQUENCE</scope>
    <source>
        <strain evidence="9">S10</strain>
    </source>
</reference>
<protein>
    <submittedName>
        <fullName evidence="9">RING/U-box superfamily protein, putative isoform 1</fullName>
    </submittedName>
</protein>
<dbReference type="PANTHER" id="PTHR46151">
    <property type="entry name" value="NEP1-INTERACTING PROTEIN-LIKE 2"/>
    <property type="match status" value="1"/>
</dbReference>
<sequence length="239" mass="26428">MTRRFSGITKVALIRCKEAIPFWVFATICSTMIEVLIRVLNKVLLAAILCILALGGSITGTVVGAIKGQTTEMGILDGAGRGAVTGAIAAIEMMDTTVDDESLTKVALLGSLLNLNIGEVFMEWVCPVVAKAYQWHVSMLEATYIFEISDLYDIKGVNGLSQNLIQKLPFHEFNSSKMFNAFDESCCSICFQDFKNEDLVRVLPKCGHFFHLNCIDKWLIRQGSCPICRTYVSNCIHDL</sequence>
<dbReference type="Pfam" id="PF13639">
    <property type="entry name" value="zf-RING_2"/>
    <property type="match status" value="1"/>
</dbReference>
<evidence type="ECO:0000259" key="8">
    <source>
        <dbReference type="PROSITE" id="PS50089"/>
    </source>
</evidence>
<evidence type="ECO:0000256" key="4">
    <source>
        <dbReference type="ARBA" id="ARBA00022833"/>
    </source>
</evidence>
<dbReference type="KEGG" id="qsa:O6P43_013721"/>
<dbReference type="Gene3D" id="3.30.40.10">
    <property type="entry name" value="Zinc/RING finger domain, C3HC4 (zinc finger)"/>
    <property type="match status" value="1"/>
</dbReference>
<organism evidence="9 10">
    <name type="scientific">Quillaja saponaria</name>
    <name type="common">Soap bark tree</name>
    <dbReference type="NCBI Taxonomy" id="32244"/>
    <lineage>
        <taxon>Eukaryota</taxon>
        <taxon>Viridiplantae</taxon>
        <taxon>Streptophyta</taxon>
        <taxon>Embryophyta</taxon>
        <taxon>Tracheophyta</taxon>
        <taxon>Spermatophyta</taxon>
        <taxon>Magnoliopsida</taxon>
        <taxon>eudicotyledons</taxon>
        <taxon>Gunneridae</taxon>
        <taxon>Pentapetalae</taxon>
        <taxon>rosids</taxon>
        <taxon>fabids</taxon>
        <taxon>Fabales</taxon>
        <taxon>Quillajaceae</taxon>
        <taxon>Quillaja</taxon>
    </lineage>
</organism>
<dbReference type="CDD" id="cd16461">
    <property type="entry name" value="RING-H2_EL5-like"/>
    <property type="match status" value="1"/>
</dbReference>
<evidence type="ECO:0000313" key="9">
    <source>
        <dbReference type="EMBL" id="KAJ7963822.1"/>
    </source>
</evidence>
<evidence type="ECO:0000256" key="7">
    <source>
        <dbReference type="SAM" id="Phobius"/>
    </source>
</evidence>
<keyword evidence="10" id="KW-1185">Reference proteome</keyword>
<keyword evidence="5 7" id="KW-0472">Membrane</keyword>
<comment type="caution">
    <text evidence="9">The sequence shown here is derived from an EMBL/GenBank/DDBJ whole genome shotgun (WGS) entry which is preliminary data.</text>
</comment>
<evidence type="ECO:0000256" key="1">
    <source>
        <dbReference type="ARBA" id="ARBA00004370"/>
    </source>
</evidence>
<dbReference type="GO" id="GO:0016020">
    <property type="term" value="C:membrane"/>
    <property type="evidence" value="ECO:0007669"/>
    <property type="project" value="UniProtKB-SubCell"/>
</dbReference>
<keyword evidence="3 6" id="KW-0863">Zinc-finger</keyword>